<gene>
    <name evidence="1" type="ORF">NDU88_005168</name>
</gene>
<sequence>MWGGGADFLHLAWSCPGELEYWRRVEGSLSAMIAAPLTLTPLIALLGYTEEIGPVQRRYLGFALLLAKRRVACRWGRGRAPKFKNWLSDLVCGKMQLEAYAELLPPTSRPRDIWAPLDTYLLGRLDPIDNGVSAGSPLEEWAAGREGTGDGR</sequence>
<organism evidence="1 2">
    <name type="scientific">Pleurodeles waltl</name>
    <name type="common">Iberian ribbed newt</name>
    <dbReference type="NCBI Taxonomy" id="8319"/>
    <lineage>
        <taxon>Eukaryota</taxon>
        <taxon>Metazoa</taxon>
        <taxon>Chordata</taxon>
        <taxon>Craniata</taxon>
        <taxon>Vertebrata</taxon>
        <taxon>Euteleostomi</taxon>
        <taxon>Amphibia</taxon>
        <taxon>Batrachia</taxon>
        <taxon>Caudata</taxon>
        <taxon>Salamandroidea</taxon>
        <taxon>Salamandridae</taxon>
        <taxon>Pleurodelinae</taxon>
        <taxon>Pleurodeles</taxon>
    </lineage>
</organism>
<keyword evidence="2" id="KW-1185">Reference proteome</keyword>
<dbReference type="AlphaFoldDB" id="A0AAV7WWB4"/>
<evidence type="ECO:0000313" key="2">
    <source>
        <dbReference type="Proteomes" id="UP001066276"/>
    </source>
</evidence>
<proteinExistence type="predicted"/>
<reference evidence="1" key="1">
    <citation type="journal article" date="2022" name="bioRxiv">
        <title>Sequencing and chromosome-scale assembly of the giantPleurodeles waltlgenome.</title>
        <authorList>
            <person name="Brown T."/>
            <person name="Elewa A."/>
            <person name="Iarovenko S."/>
            <person name="Subramanian E."/>
            <person name="Araus A.J."/>
            <person name="Petzold A."/>
            <person name="Susuki M."/>
            <person name="Suzuki K.-i.T."/>
            <person name="Hayashi T."/>
            <person name="Toyoda A."/>
            <person name="Oliveira C."/>
            <person name="Osipova E."/>
            <person name="Leigh N.D."/>
            <person name="Simon A."/>
            <person name="Yun M.H."/>
        </authorList>
    </citation>
    <scope>NUCLEOTIDE SEQUENCE</scope>
    <source>
        <strain evidence="1">20211129_DDA</strain>
        <tissue evidence="1">Liver</tissue>
    </source>
</reference>
<comment type="caution">
    <text evidence="1">The sequence shown here is derived from an EMBL/GenBank/DDBJ whole genome shotgun (WGS) entry which is preliminary data.</text>
</comment>
<accession>A0AAV7WWB4</accession>
<dbReference type="EMBL" id="JANPWB010000001">
    <property type="protein sequence ID" value="KAJ1217574.1"/>
    <property type="molecule type" value="Genomic_DNA"/>
</dbReference>
<name>A0AAV7WWB4_PLEWA</name>
<evidence type="ECO:0000313" key="1">
    <source>
        <dbReference type="EMBL" id="KAJ1217574.1"/>
    </source>
</evidence>
<protein>
    <submittedName>
        <fullName evidence="1">Uncharacterized protein</fullName>
    </submittedName>
</protein>
<dbReference type="Proteomes" id="UP001066276">
    <property type="component" value="Chromosome 1_1"/>
</dbReference>